<dbReference type="SUPFAM" id="SSF56112">
    <property type="entry name" value="Protein kinase-like (PK-like)"/>
    <property type="match status" value="1"/>
</dbReference>
<dbReference type="CDD" id="cd00180">
    <property type="entry name" value="PKc"/>
    <property type="match status" value="1"/>
</dbReference>
<keyword evidence="1" id="KW-0723">Serine/threonine-protein kinase</keyword>
<feature type="domain" description="Protein kinase" evidence="7">
    <location>
        <begin position="221"/>
        <end position="459"/>
    </location>
</feature>
<feature type="region of interest" description="Disordered" evidence="6">
    <location>
        <begin position="95"/>
        <end position="162"/>
    </location>
</feature>
<keyword evidence="8" id="KW-1185">Reference proteome</keyword>
<evidence type="ECO:0000256" key="5">
    <source>
        <dbReference type="ARBA" id="ARBA00022840"/>
    </source>
</evidence>
<name>A0A1I7Z7W2_9BILA</name>
<dbReference type="WBParaSite" id="L893_g23668.t1">
    <property type="protein sequence ID" value="L893_g23668.t1"/>
    <property type="gene ID" value="L893_g23668"/>
</dbReference>
<organism evidence="8 9">
    <name type="scientific">Steinernema glaseri</name>
    <dbReference type="NCBI Taxonomy" id="37863"/>
    <lineage>
        <taxon>Eukaryota</taxon>
        <taxon>Metazoa</taxon>
        <taxon>Ecdysozoa</taxon>
        <taxon>Nematoda</taxon>
        <taxon>Chromadorea</taxon>
        <taxon>Rhabditida</taxon>
        <taxon>Tylenchina</taxon>
        <taxon>Panagrolaimomorpha</taxon>
        <taxon>Strongyloidoidea</taxon>
        <taxon>Steinernematidae</taxon>
        <taxon>Steinernema</taxon>
    </lineage>
</organism>
<dbReference type="Gene3D" id="1.10.510.10">
    <property type="entry name" value="Transferase(Phosphotransferase) domain 1"/>
    <property type="match status" value="1"/>
</dbReference>
<dbReference type="GO" id="GO:0005524">
    <property type="term" value="F:ATP binding"/>
    <property type="evidence" value="ECO:0007669"/>
    <property type="project" value="UniProtKB-KW"/>
</dbReference>
<feature type="compositionally biased region" description="Basic and acidic residues" evidence="6">
    <location>
        <begin position="132"/>
        <end position="143"/>
    </location>
</feature>
<evidence type="ECO:0000256" key="4">
    <source>
        <dbReference type="ARBA" id="ARBA00022777"/>
    </source>
</evidence>
<reference evidence="9" key="1">
    <citation type="submission" date="2016-11" db="UniProtKB">
        <authorList>
            <consortium name="WormBaseParasite"/>
        </authorList>
    </citation>
    <scope>IDENTIFICATION</scope>
</reference>
<dbReference type="AlphaFoldDB" id="A0A1I7Z7W2"/>
<evidence type="ECO:0000256" key="6">
    <source>
        <dbReference type="SAM" id="MobiDB-lite"/>
    </source>
</evidence>
<dbReference type="GO" id="GO:0035556">
    <property type="term" value="P:intracellular signal transduction"/>
    <property type="evidence" value="ECO:0007669"/>
    <property type="project" value="TreeGrafter"/>
</dbReference>
<evidence type="ECO:0000313" key="8">
    <source>
        <dbReference type="Proteomes" id="UP000095287"/>
    </source>
</evidence>
<evidence type="ECO:0000259" key="7">
    <source>
        <dbReference type="PROSITE" id="PS50011"/>
    </source>
</evidence>
<evidence type="ECO:0000256" key="1">
    <source>
        <dbReference type="ARBA" id="ARBA00022527"/>
    </source>
</evidence>
<dbReference type="PROSITE" id="PS00108">
    <property type="entry name" value="PROTEIN_KINASE_ST"/>
    <property type="match status" value="1"/>
</dbReference>
<dbReference type="InterPro" id="IPR000719">
    <property type="entry name" value="Prot_kinase_dom"/>
</dbReference>
<keyword evidence="4" id="KW-0418">Kinase</keyword>
<keyword evidence="3" id="KW-0547">Nucleotide-binding</keyword>
<accession>A0A1I7Z7W2</accession>
<evidence type="ECO:0000256" key="2">
    <source>
        <dbReference type="ARBA" id="ARBA00022679"/>
    </source>
</evidence>
<dbReference type="GO" id="GO:0005737">
    <property type="term" value="C:cytoplasm"/>
    <property type="evidence" value="ECO:0007669"/>
    <property type="project" value="TreeGrafter"/>
</dbReference>
<evidence type="ECO:0000313" key="9">
    <source>
        <dbReference type="WBParaSite" id="L893_g23668.t1"/>
    </source>
</evidence>
<dbReference type="PROSITE" id="PS50011">
    <property type="entry name" value="PROTEIN_KINASE_DOM"/>
    <property type="match status" value="1"/>
</dbReference>
<protein>
    <submittedName>
        <fullName evidence="9">Protein kinase domain-containing protein</fullName>
    </submittedName>
</protein>
<keyword evidence="2" id="KW-0808">Transferase</keyword>
<dbReference type="SMART" id="SM00220">
    <property type="entry name" value="S_TKc"/>
    <property type="match status" value="1"/>
</dbReference>
<dbReference type="PANTHER" id="PTHR24346:SF82">
    <property type="entry name" value="KP78A-RELATED"/>
    <property type="match status" value="1"/>
</dbReference>
<dbReference type="InterPro" id="IPR011009">
    <property type="entry name" value="Kinase-like_dom_sf"/>
</dbReference>
<dbReference type="PANTHER" id="PTHR24346">
    <property type="entry name" value="MAP/MICROTUBULE AFFINITY-REGULATING KINASE"/>
    <property type="match status" value="1"/>
</dbReference>
<keyword evidence="5" id="KW-0067">ATP-binding</keyword>
<sequence>MVKVDDILPEGMTHFLRQFIQGFPTEQLHDRVDKFPRQCIHCCTMCAMESSIYVMLISAEATLRRTNDAINGGDVRRVPVNQELVVSIRNCEKVSRLRSPPTSGSAPLSGHLSTNPDTSSTREAPRTGHSSFLHDRQMVDSQEKYPASSSTDVPSLLGERTPRLQPPLTEAEAQTLLRNRHPPEDAHLDFLASLISQDLCSVDWSFKTVKEFVKKVPNKILRLGEVSGEGREGHVVSAAYRHEYGIAIKVSREEDSELLHEGLSCWRRLKHPNIVRLLGEVKGPKQCLVFCELSRYGDLEQIMTHSPERVLLPRVVFWVSQIIRAVDYMHSSGVAHRDLKLENCLYFENERVKVADFGFARRITGMRRFGKFYGGTLPYMAPEVIDNVVCDFAKVDVWAVGVIAYILMHRKYPFGRCNRIEVRSRQQEPLDTETAVHQILVPDYRRRPDIHALMTLPWWRPFTISPSDDETLLELVNLIMPNTTPSTTAKAE</sequence>
<dbReference type="Proteomes" id="UP000095287">
    <property type="component" value="Unplaced"/>
</dbReference>
<feature type="compositionally biased region" description="Polar residues" evidence="6">
    <location>
        <begin position="100"/>
        <end position="122"/>
    </location>
</feature>
<proteinExistence type="predicted"/>
<dbReference type="GO" id="GO:0004674">
    <property type="term" value="F:protein serine/threonine kinase activity"/>
    <property type="evidence" value="ECO:0007669"/>
    <property type="project" value="UniProtKB-KW"/>
</dbReference>
<evidence type="ECO:0000256" key="3">
    <source>
        <dbReference type="ARBA" id="ARBA00022741"/>
    </source>
</evidence>
<dbReference type="InterPro" id="IPR008271">
    <property type="entry name" value="Ser/Thr_kinase_AS"/>
</dbReference>
<dbReference type="Pfam" id="PF00069">
    <property type="entry name" value="Pkinase"/>
    <property type="match status" value="1"/>
</dbReference>